<name>A0A7C5REJ6_9DEIN</name>
<evidence type="ECO:0000313" key="1">
    <source>
        <dbReference type="EMBL" id="HHM68004.1"/>
    </source>
</evidence>
<comment type="caution">
    <text evidence="1">The sequence shown here is derived from an EMBL/GenBank/DDBJ whole genome shotgun (WGS) entry which is preliminary data.</text>
</comment>
<accession>A0A7C5REJ6</accession>
<sequence length="104" mass="12060">MLLRARSRALPLSLRYFHDGVVISAVHKHELYLSEAVEAGKEVYREIREQKEDGTRTLWELVAESPWEEALLRNGARFHRASEGSMVRFTWRIPIPAKTGNDQQ</sequence>
<dbReference type="AlphaFoldDB" id="A0A7C5REJ6"/>
<dbReference type="EMBL" id="DRXE01000179">
    <property type="protein sequence ID" value="HHM68004.1"/>
    <property type="molecule type" value="Genomic_DNA"/>
</dbReference>
<organism evidence="1">
    <name type="scientific">Thermus caliditerrae</name>
    <dbReference type="NCBI Taxonomy" id="1330700"/>
    <lineage>
        <taxon>Bacteria</taxon>
        <taxon>Thermotogati</taxon>
        <taxon>Deinococcota</taxon>
        <taxon>Deinococci</taxon>
        <taxon>Thermales</taxon>
        <taxon>Thermaceae</taxon>
        <taxon>Thermus</taxon>
    </lineage>
</organism>
<gene>
    <name evidence="1" type="ORF">ENM28_04710</name>
</gene>
<proteinExistence type="predicted"/>
<protein>
    <submittedName>
        <fullName evidence="1">Uncharacterized protein</fullName>
    </submittedName>
</protein>
<reference evidence="1" key="1">
    <citation type="journal article" date="2020" name="mSystems">
        <title>Genome- and Community-Level Interaction Insights into Carbon Utilization and Element Cycling Functions of Hydrothermarchaeota in Hydrothermal Sediment.</title>
        <authorList>
            <person name="Zhou Z."/>
            <person name="Liu Y."/>
            <person name="Xu W."/>
            <person name="Pan J."/>
            <person name="Luo Z.H."/>
            <person name="Li M."/>
        </authorList>
    </citation>
    <scope>NUCLEOTIDE SEQUENCE [LARGE SCALE GENOMIC DNA]</scope>
    <source>
        <strain evidence="1">SpSt-1071</strain>
    </source>
</reference>